<name>A0ABM8BXT1_9MOLU</name>
<sequence>MLTHENSKDLSFYNYDRIKTVGGKGAIIWSQPMNNQHKIFLYFDIKSRHQGDIKWDGKYPDGYFNK</sequence>
<dbReference type="Proteomes" id="UP001163387">
    <property type="component" value="Chromosome"/>
</dbReference>
<proteinExistence type="predicted"/>
<evidence type="ECO:0000313" key="2">
    <source>
        <dbReference type="Proteomes" id="UP001163387"/>
    </source>
</evidence>
<evidence type="ECO:0000313" key="1">
    <source>
        <dbReference type="EMBL" id="BDT04671.1"/>
    </source>
</evidence>
<protein>
    <submittedName>
        <fullName evidence="1">Uncharacterized protein</fullName>
    </submittedName>
</protein>
<reference evidence="1 2" key="1">
    <citation type="journal article" date="2022" name="Front. Microbiol.">
        <title>Male-killing mechanisms vary between Spiroplasma species.</title>
        <authorList>
            <person name="Arai H."/>
            <person name="Inoue M."/>
            <person name="Kageyama D."/>
        </authorList>
    </citation>
    <scope>NUCLEOTIDE SEQUENCE [LARGE SCALE GENOMIC DNA]</scope>
    <source>
        <strain evidence="2">sHm</strain>
    </source>
</reference>
<gene>
    <name evidence="1" type="ORF">SHM_23170</name>
</gene>
<dbReference type="EMBL" id="AP026933">
    <property type="protein sequence ID" value="BDT04671.1"/>
    <property type="molecule type" value="Genomic_DNA"/>
</dbReference>
<accession>A0ABM8BXT1</accession>
<keyword evidence="2" id="KW-1185">Reference proteome</keyword>
<organism evidence="1 2">
    <name type="scientific">Spiroplasma ixodetis</name>
    <dbReference type="NCBI Taxonomy" id="2141"/>
    <lineage>
        <taxon>Bacteria</taxon>
        <taxon>Bacillati</taxon>
        <taxon>Mycoplasmatota</taxon>
        <taxon>Mollicutes</taxon>
        <taxon>Entomoplasmatales</taxon>
        <taxon>Spiroplasmataceae</taxon>
        <taxon>Spiroplasma</taxon>
    </lineage>
</organism>